<dbReference type="AlphaFoldDB" id="A0A2P2DY11"/>
<keyword evidence="1" id="KW-0472">Membrane</keyword>
<comment type="caution">
    <text evidence="2">The sequence shown here is derived from an EMBL/GenBank/DDBJ whole genome shotgun (WGS) entry which is preliminary data.</text>
</comment>
<accession>A0A2P2DY11</accession>
<gene>
    <name evidence="2" type="ORF">LPTSP4_10260</name>
</gene>
<feature type="transmembrane region" description="Helical" evidence="1">
    <location>
        <begin position="20"/>
        <end position="39"/>
    </location>
</feature>
<reference evidence="2 3" key="1">
    <citation type="submission" date="2018-02" db="EMBL/GenBank/DDBJ databases">
        <title>Novel Leptospira species isolated from soil and water in Japan.</title>
        <authorList>
            <person name="Nakao R."/>
            <person name="Masuzawa T."/>
        </authorList>
    </citation>
    <scope>NUCLEOTIDE SEQUENCE [LARGE SCALE GENOMIC DNA]</scope>
    <source>
        <strain evidence="2 3">YH101</strain>
    </source>
</reference>
<dbReference type="Proteomes" id="UP000245133">
    <property type="component" value="Unassembled WGS sequence"/>
</dbReference>
<sequence>MGLGDVLFAPCFAFLAGHPFWLFFLNAAYMLALAVTFITRKRGETLKKKPIPMGVYFSIALFFTFIAKILFYIYGLDNFVEVPDES</sequence>
<protein>
    <submittedName>
        <fullName evidence="2">Peptidase, A24 type IV prepilin peptidase family protein</fullName>
    </submittedName>
</protein>
<feature type="transmembrane region" description="Helical" evidence="1">
    <location>
        <begin position="51"/>
        <end position="74"/>
    </location>
</feature>
<evidence type="ECO:0000256" key="1">
    <source>
        <dbReference type="SAM" id="Phobius"/>
    </source>
</evidence>
<keyword evidence="1" id="KW-1133">Transmembrane helix</keyword>
<keyword evidence="3" id="KW-1185">Reference proteome</keyword>
<evidence type="ECO:0000313" key="3">
    <source>
        <dbReference type="Proteomes" id="UP000245133"/>
    </source>
</evidence>
<dbReference type="EMBL" id="BFBB01000003">
    <property type="protein sequence ID" value="GBF49512.1"/>
    <property type="molecule type" value="Genomic_DNA"/>
</dbReference>
<organism evidence="2 3">
    <name type="scientific">Leptospira ryugenii</name>
    <dbReference type="NCBI Taxonomy" id="1917863"/>
    <lineage>
        <taxon>Bacteria</taxon>
        <taxon>Pseudomonadati</taxon>
        <taxon>Spirochaetota</taxon>
        <taxon>Spirochaetia</taxon>
        <taxon>Leptospirales</taxon>
        <taxon>Leptospiraceae</taxon>
        <taxon>Leptospira</taxon>
    </lineage>
</organism>
<keyword evidence="1" id="KW-0812">Transmembrane</keyword>
<evidence type="ECO:0000313" key="2">
    <source>
        <dbReference type="EMBL" id="GBF49512.1"/>
    </source>
</evidence>
<proteinExistence type="predicted"/>
<name>A0A2P2DY11_9LEPT</name>